<evidence type="ECO:0000313" key="2">
    <source>
        <dbReference type="Proteomes" id="UP000556298"/>
    </source>
</evidence>
<name>A0A7U8BL28_CAMLA</name>
<dbReference type="Proteomes" id="UP000556298">
    <property type="component" value="Unassembled WGS sequence"/>
</dbReference>
<dbReference type="SUPFAM" id="SSF53448">
    <property type="entry name" value="Nucleotide-diphospho-sugar transferases"/>
    <property type="match status" value="1"/>
</dbReference>
<protein>
    <recommendedName>
        <fullName evidence="3">Beta-1,4-N-acetylgalactosaminyltransferase</fullName>
    </recommendedName>
</protein>
<accession>A0A7U8BL28</accession>
<organism evidence="1 2">
    <name type="scientific">Campylobacter lari</name>
    <dbReference type="NCBI Taxonomy" id="201"/>
    <lineage>
        <taxon>Bacteria</taxon>
        <taxon>Pseudomonadati</taxon>
        <taxon>Campylobacterota</taxon>
        <taxon>Epsilonproteobacteria</taxon>
        <taxon>Campylobacterales</taxon>
        <taxon>Campylobacteraceae</taxon>
        <taxon>Campylobacter</taxon>
    </lineage>
</organism>
<evidence type="ECO:0008006" key="3">
    <source>
        <dbReference type="Google" id="ProtNLM"/>
    </source>
</evidence>
<dbReference type="Pfam" id="PF06306">
    <property type="entry name" value="CgtA"/>
    <property type="match status" value="1"/>
</dbReference>
<dbReference type="InterPro" id="IPR010446">
    <property type="entry name" value="GalNAc_Trfase_b"/>
</dbReference>
<dbReference type="EMBL" id="AABYWZ010000037">
    <property type="protein sequence ID" value="EAJ5682227.1"/>
    <property type="molecule type" value="Genomic_DNA"/>
</dbReference>
<sequence>MYYQYYIRKYLSKIITLFIFNKKIRKYIRHKITYHPIQIKLNEVNLNIPKNILANIEKYDNEYFIKQNKESKGTNHNGFFNFDLNSKDPKSPLNPWAFIRVKNEAQTLKASLENILPAIQRGIIGYNDCTDGSEEIILEFCKKYPTFIPIKYPYEVQLKNPQNENNKFYVFCNYIMSFIPKNEWLIKIDVDHIYDAKKLYKSFYIPKKDYDVLCYSRMDFNIENDSINIRYDNRFGILNDIGNDHWLIKNKNIKWIESLTKSNSITGKNEKEEIFYEYLDIKKHRLFHTEFLNYHFPYVKKERKCKINESVWINLDDIKINNELIDKIDKKMLDKEHILRLYKQFNI</sequence>
<proteinExistence type="predicted"/>
<dbReference type="AlphaFoldDB" id="A0A7U8BL28"/>
<dbReference type="InterPro" id="IPR029044">
    <property type="entry name" value="Nucleotide-diphossugar_trans"/>
</dbReference>
<comment type="caution">
    <text evidence="1">The sequence shown here is derived from an EMBL/GenBank/DDBJ whole genome shotgun (WGS) entry which is preliminary data.</text>
</comment>
<evidence type="ECO:0000313" key="1">
    <source>
        <dbReference type="EMBL" id="EAJ5682227.1"/>
    </source>
</evidence>
<gene>
    <name evidence="1" type="ORF">BXA13_07950</name>
</gene>
<reference evidence="1 2" key="1">
    <citation type="submission" date="2018-05" db="EMBL/GenBank/DDBJ databases">
        <authorList>
            <consortium name="PulseNet: The National Subtyping Network for Foodborne Disease Surveillance"/>
            <person name="Tarr C.L."/>
            <person name="Trees E."/>
            <person name="Katz L.S."/>
            <person name="Carleton-Romer H.A."/>
            <person name="Stroika S."/>
            <person name="Kucerova Z."/>
            <person name="Roache K.F."/>
            <person name="Sabol A.L."/>
            <person name="Besser J."/>
            <person name="Gerner-Smidt P."/>
        </authorList>
    </citation>
    <scope>NUCLEOTIDE SEQUENCE [LARGE SCALE GENOMIC DNA]</scope>
    <source>
        <strain evidence="1 2">2016D-0268</strain>
    </source>
</reference>